<feature type="non-terminal residue" evidence="2">
    <location>
        <position position="461"/>
    </location>
</feature>
<reference evidence="2" key="1">
    <citation type="submission" date="2015-11" db="EMBL/GenBank/DDBJ databases">
        <title>De novo transcriptome assembly of four potential Pierce s Disease insect vectors from Arizona vineyards.</title>
        <authorList>
            <person name="Tassone E.E."/>
        </authorList>
    </citation>
    <scope>NUCLEOTIDE SEQUENCE</scope>
</reference>
<proteinExistence type="predicted"/>
<evidence type="ECO:0000256" key="1">
    <source>
        <dbReference type="SAM" id="Phobius"/>
    </source>
</evidence>
<keyword evidence="1" id="KW-0472">Membrane</keyword>
<keyword evidence="1" id="KW-1133">Transmembrane helix</keyword>
<accession>A0A1B6HNT2</accession>
<evidence type="ECO:0000313" key="2">
    <source>
        <dbReference type="EMBL" id="JAS76333.1"/>
    </source>
</evidence>
<gene>
    <name evidence="2" type="ORF">g.4723</name>
</gene>
<organism evidence="2">
    <name type="scientific">Homalodisca liturata</name>
    <dbReference type="NCBI Taxonomy" id="320908"/>
    <lineage>
        <taxon>Eukaryota</taxon>
        <taxon>Metazoa</taxon>
        <taxon>Ecdysozoa</taxon>
        <taxon>Arthropoda</taxon>
        <taxon>Hexapoda</taxon>
        <taxon>Insecta</taxon>
        <taxon>Pterygota</taxon>
        <taxon>Neoptera</taxon>
        <taxon>Paraneoptera</taxon>
        <taxon>Hemiptera</taxon>
        <taxon>Auchenorrhyncha</taxon>
        <taxon>Membracoidea</taxon>
        <taxon>Cicadellidae</taxon>
        <taxon>Cicadellinae</taxon>
        <taxon>Proconiini</taxon>
        <taxon>Homalodisca</taxon>
    </lineage>
</organism>
<dbReference type="AlphaFoldDB" id="A0A1B6HNT2"/>
<protein>
    <recommendedName>
        <fullName evidence="3">SEFIR domain-containing protein</fullName>
    </recommendedName>
</protein>
<name>A0A1B6HNT2_9HEMI</name>
<sequence>MCCSNICNVVVQRAFRVEIVLSIILQFLHFQYIFCSDFEHNVFLEPYLCENHTTSCAHQVASNDSDDACRITYYPRDSEACQSSEFKGDSDMEEEIGKLKITSYLITDTDDGLPIPAFNLSFTNIKWSRARIRFVRKSVTKNEVMTPLPEACRELEMPRQRSESASLYLDCLWSDRTYQGHIYQFQYIATPPDGPSRAFKYAFFVPNGLQRTLTVPMAEYQLFMVVDVSSLPLIRLRLQVAPPRYNITRYRVQLWRSSRQPDGNSWVVHSQILTTPPHTPPDTVLVVAYNSEYKPGVYNFTALPIHPHCTEHNPCTLSRAPEVLIVASPEMPLLIGIVGTVILIPVFLTAYFIWRRSCAQKPTGDEPRLPPKVLLIYNPNYPSHVDDMIEFHHYLKKSCHLDPLFDLFAIPNTETKCASECPKDPTRWYMKAFNEADFILVFASPPGPAGPQPHKLNTYLH</sequence>
<feature type="transmembrane region" description="Helical" evidence="1">
    <location>
        <begin position="333"/>
        <end position="354"/>
    </location>
</feature>
<evidence type="ECO:0008006" key="3">
    <source>
        <dbReference type="Google" id="ProtNLM"/>
    </source>
</evidence>
<keyword evidence="1" id="KW-0812">Transmembrane</keyword>
<dbReference type="EMBL" id="GECU01031373">
    <property type="protein sequence ID" value="JAS76333.1"/>
    <property type="molecule type" value="Transcribed_RNA"/>
</dbReference>